<keyword evidence="1" id="KW-0732">Signal</keyword>
<feature type="chain" id="PRO_5036963596" description="Tetratricopeptide repeat protein 21A/21B N-terminal ARM repeat domain-containing protein" evidence="1">
    <location>
        <begin position="27"/>
        <end position="125"/>
    </location>
</feature>
<gene>
    <name evidence="3" type="ORF">XELAEV_18047145mg</name>
</gene>
<proteinExistence type="predicted"/>
<organism evidence="3 4">
    <name type="scientific">Xenopus laevis</name>
    <name type="common">African clawed frog</name>
    <dbReference type="NCBI Taxonomy" id="8355"/>
    <lineage>
        <taxon>Eukaryota</taxon>
        <taxon>Metazoa</taxon>
        <taxon>Chordata</taxon>
        <taxon>Craniata</taxon>
        <taxon>Vertebrata</taxon>
        <taxon>Euteleostomi</taxon>
        <taxon>Amphibia</taxon>
        <taxon>Batrachia</taxon>
        <taxon>Anura</taxon>
        <taxon>Pipoidea</taxon>
        <taxon>Pipidae</taxon>
        <taxon>Xenopodinae</taxon>
        <taxon>Xenopus</taxon>
        <taxon>Xenopus</taxon>
    </lineage>
</organism>
<dbReference type="PANTHER" id="PTHR14699:SF1">
    <property type="entry name" value="TETRATRICOPEPTIDE REPEAT PROTEIN 21B"/>
    <property type="match status" value="1"/>
</dbReference>
<evidence type="ECO:0000313" key="3">
    <source>
        <dbReference type="EMBL" id="OCT61125.1"/>
    </source>
</evidence>
<dbReference type="InterPro" id="IPR040364">
    <property type="entry name" value="TTC21A/TTC21B"/>
</dbReference>
<dbReference type="PANTHER" id="PTHR14699">
    <property type="entry name" value="STI2 PROTEIN-RELATED"/>
    <property type="match status" value="1"/>
</dbReference>
<evidence type="ECO:0000256" key="1">
    <source>
        <dbReference type="SAM" id="SignalP"/>
    </source>
</evidence>
<feature type="domain" description="Tetratricopeptide repeat protein 21A/21B N-terminal ARM repeat" evidence="2">
    <location>
        <begin position="70"/>
        <end position="120"/>
    </location>
</feature>
<evidence type="ECO:0000313" key="4">
    <source>
        <dbReference type="Proteomes" id="UP000694892"/>
    </source>
</evidence>
<reference evidence="4" key="1">
    <citation type="journal article" date="2016" name="Nature">
        <title>Genome evolution in the allotetraploid frog Xenopus laevis.</title>
        <authorList>
            <person name="Session A.M."/>
            <person name="Uno Y."/>
            <person name="Kwon T."/>
            <person name="Chapman J.A."/>
            <person name="Toyoda A."/>
            <person name="Takahashi S."/>
            <person name="Fukui A."/>
            <person name="Hikosaka A."/>
            <person name="Suzuki A."/>
            <person name="Kondo M."/>
            <person name="van Heeringen S.J."/>
            <person name="Quigley I."/>
            <person name="Heinz S."/>
            <person name="Ogino H."/>
            <person name="Ochi H."/>
            <person name="Hellsten U."/>
            <person name="Lyons J.B."/>
            <person name="Simakov O."/>
            <person name="Putnam N."/>
            <person name="Stites J."/>
            <person name="Kuroki Y."/>
            <person name="Tanaka T."/>
            <person name="Michiue T."/>
            <person name="Watanabe M."/>
            <person name="Bogdanovic O."/>
            <person name="Lister R."/>
            <person name="Georgiou G."/>
            <person name="Paranjpe S.S."/>
            <person name="van Kruijsbergen I."/>
            <person name="Shu S."/>
            <person name="Carlson J."/>
            <person name="Kinoshita T."/>
            <person name="Ohta Y."/>
            <person name="Mawaribuchi S."/>
            <person name="Jenkins J."/>
            <person name="Grimwood J."/>
            <person name="Schmutz J."/>
            <person name="Mitros T."/>
            <person name="Mozaffari S.V."/>
            <person name="Suzuki Y."/>
            <person name="Haramoto Y."/>
            <person name="Yamamoto T.S."/>
            <person name="Takagi C."/>
            <person name="Heald R."/>
            <person name="Miller K."/>
            <person name="Haudenschild C."/>
            <person name="Kitzman J."/>
            <person name="Nakayama T."/>
            <person name="Izutsu Y."/>
            <person name="Robert J."/>
            <person name="Fortriede J."/>
            <person name="Burns K."/>
            <person name="Lotay V."/>
            <person name="Karimi K."/>
            <person name="Yasuoka Y."/>
            <person name="Dichmann D.S."/>
            <person name="Flajnik M.F."/>
            <person name="Houston D.W."/>
            <person name="Shendure J."/>
            <person name="DuPasquier L."/>
            <person name="Vize P.D."/>
            <person name="Zorn A.M."/>
            <person name="Ito M."/>
            <person name="Marcotte E.M."/>
            <person name="Wallingford J.B."/>
            <person name="Ito Y."/>
            <person name="Asashima M."/>
            <person name="Ueno N."/>
            <person name="Matsuda Y."/>
            <person name="Veenstra G.J."/>
            <person name="Fujiyama A."/>
            <person name="Harland R.M."/>
            <person name="Taira M."/>
            <person name="Rokhsar D.S."/>
        </authorList>
    </citation>
    <scope>NUCLEOTIDE SEQUENCE [LARGE SCALE GENOMIC DNA]</scope>
    <source>
        <strain evidence="4">J</strain>
    </source>
</reference>
<dbReference type="Proteomes" id="UP000694892">
    <property type="component" value="Chromosome 9_10S"/>
</dbReference>
<dbReference type="GO" id="GO:0030991">
    <property type="term" value="C:intraciliary transport particle A"/>
    <property type="evidence" value="ECO:0007669"/>
    <property type="project" value="TreeGrafter"/>
</dbReference>
<dbReference type="GO" id="GO:0061512">
    <property type="term" value="P:protein localization to cilium"/>
    <property type="evidence" value="ECO:0007669"/>
    <property type="project" value="TreeGrafter"/>
</dbReference>
<dbReference type="GO" id="GO:0005929">
    <property type="term" value="C:cilium"/>
    <property type="evidence" value="ECO:0007669"/>
    <property type="project" value="GOC"/>
</dbReference>
<dbReference type="EMBL" id="CM004483">
    <property type="protein sequence ID" value="OCT61125.1"/>
    <property type="molecule type" value="Genomic_DNA"/>
</dbReference>
<feature type="signal peptide" evidence="1">
    <location>
        <begin position="1"/>
        <end position="26"/>
    </location>
</feature>
<accession>A0A974BVA9</accession>
<dbReference type="AlphaFoldDB" id="A0A974BVA9"/>
<dbReference type="GO" id="GO:0035721">
    <property type="term" value="P:intraciliary retrograde transport"/>
    <property type="evidence" value="ECO:0007669"/>
    <property type="project" value="TreeGrafter"/>
</dbReference>
<protein>
    <recommendedName>
        <fullName evidence="2">Tetratricopeptide repeat protein 21A/21B N-terminal ARM repeat domain-containing protein</fullName>
    </recommendedName>
</protein>
<dbReference type="Pfam" id="PF25062">
    <property type="entry name" value="ARM_TT21_N"/>
    <property type="match status" value="1"/>
</dbReference>
<dbReference type="InterPro" id="IPR056833">
    <property type="entry name" value="ARM_TT21_N"/>
</dbReference>
<name>A0A974BVA9_XENLA</name>
<evidence type="ECO:0000259" key="2">
    <source>
        <dbReference type="Pfam" id="PF25062"/>
    </source>
</evidence>
<sequence>MPQTLSNRPGLAICLWALANARGAAALINYYCQEKYFHHVQMCANEGLRIMVMIQSLFPGLWNANGRMSQEFDTKMKELRKMAGHRALYFTVLFLWHVGRHYKAREYIDRMIKISNGSKDLSVWS</sequence>